<evidence type="ECO:0000256" key="5">
    <source>
        <dbReference type="ARBA" id="ARBA00023242"/>
    </source>
</evidence>
<keyword evidence="4" id="KW-0804">Transcription</keyword>
<gene>
    <name evidence="8" type="ORF">BDV29DRAFT_109655</name>
</gene>
<evidence type="ECO:0000256" key="2">
    <source>
        <dbReference type="ARBA" id="ARBA00023015"/>
    </source>
</evidence>
<dbReference type="PROSITE" id="PS50048">
    <property type="entry name" value="ZN2_CY6_FUNGAL_2"/>
    <property type="match status" value="1"/>
</dbReference>
<organism evidence="8 9">
    <name type="scientific">Aspergillus leporis</name>
    <dbReference type="NCBI Taxonomy" id="41062"/>
    <lineage>
        <taxon>Eukaryota</taxon>
        <taxon>Fungi</taxon>
        <taxon>Dikarya</taxon>
        <taxon>Ascomycota</taxon>
        <taxon>Pezizomycotina</taxon>
        <taxon>Eurotiomycetes</taxon>
        <taxon>Eurotiomycetidae</taxon>
        <taxon>Eurotiales</taxon>
        <taxon>Aspergillaceae</taxon>
        <taxon>Aspergillus</taxon>
        <taxon>Aspergillus subgen. Circumdati</taxon>
    </lineage>
</organism>
<dbReference type="InterPro" id="IPR036864">
    <property type="entry name" value="Zn2-C6_fun-type_DNA-bd_sf"/>
</dbReference>
<keyword evidence="3" id="KW-0238">DNA-binding</keyword>
<dbReference type="PROSITE" id="PS00463">
    <property type="entry name" value="ZN2_CY6_FUNGAL_1"/>
    <property type="match status" value="1"/>
</dbReference>
<dbReference type="InterPro" id="IPR021858">
    <property type="entry name" value="Fun_TF"/>
</dbReference>
<dbReference type="PANTHER" id="PTHR37534:SF16">
    <property type="entry name" value="ZN(II)2CYS6 TRANSCRIPTION FACTOR (EUROFUNG)-RELATED"/>
    <property type="match status" value="1"/>
</dbReference>
<dbReference type="GO" id="GO:0008270">
    <property type="term" value="F:zinc ion binding"/>
    <property type="evidence" value="ECO:0007669"/>
    <property type="project" value="InterPro"/>
</dbReference>
<dbReference type="InterPro" id="IPR001138">
    <property type="entry name" value="Zn2Cys6_DnaBD"/>
</dbReference>
<sequence>MTQLEKKANMPGSSQTPGPTRKRARREGSKWTRSGCLTCKRRRKRCDETKPSCGSCVRLGLNCEGYGSMWAEPLKPSTESFQQVTPSKRRRVSLSPSISVSSPATSVEQSSPMSTLSPDYTTVPTSPSDYGAVEICTPQTETYDFNGNDGIPLIDITHADDVTIVAPKPCRSLTHLSNLETHYLQYHMEQGSRLLANLESDENPLRSLIIPRALSSPLLMKALCAMSAMHLANRSCDNLSAQTTAANYYIRTMSGLRSALSQSPVKALPADSILAVALLCKYEIVRGSVKQWAVHLNALEKLVVSRGGFSTFDRDTAEFLWGLFMYAQNVARVTNGKQIANSIPGAETFSLTKLDIYIGYTEDIIKLCPRIADLHLLSHDPIALGSEIHTIDSLLRNWTHTSTQYVIPKGTTDASLLRLRMVAECFRDAAYIYLHSTLERMSQGFIQQLLWTSFISWTKHDAVRCCLERVESLPLDEHCEYSALTFPLFITGCESEDPAARELVIQSLSKLEMNFGIGNVKRAKELLNILWNGANMHWLDVLEQLKWDLILA</sequence>
<evidence type="ECO:0000259" key="7">
    <source>
        <dbReference type="PROSITE" id="PS50048"/>
    </source>
</evidence>
<dbReference type="Pfam" id="PF11951">
    <property type="entry name" value="Fungal_trans_2"/>
    <property type="match status" value="1"/>
</dbReference>
<feature type="region of interest" description="Disordered" evidence="6">
    <location>
        <begin position="84"/>
        <end position="121"/>
    </location>
</feature>
<evidence type="ECO:0000256" key="3">
    <source>
        <dbReference type="ARBA" id="ARBA00023125"/>
    </source>
</evidence>
<keyword evidence="2" id="KW-0805">Transcription regulation</keyword>
<keyword evidence="9" id="KW-1185">Reference proteome</keyword>
<evidence type="ECO:0000256" key="1">
    <source>
        <dbReference type="ARBA" id="ARBA00004123"/>
    </source>
</evidence>
<evidence type="ECO:0000313" key="9">
    <source>
        <dbReference type="Proteomes" id="UP000326565"/>
    </source>
</evidence>
<dbReference type="Pfam" id="PF00172">
    <property type="entry name" value="Zn_clus"/>
    <property type="match status" value="1"/>
</dbReference>
<dbReference type="EMBL" id="ML732196">
    <property type="protein sequence ID" value="KAB8075312.1"/>
    <property type="molecule type" value="Genomic_DNA"/>
</dbReference>
<dbReference type="Gene3D" id="4.10.240.10">
    <property type="entry name" value="Zn(2)-C6 fungal-type DNA-binding domain"/>
    <property type="match status" value="1"/>
</dbReference>
<dbReference type="OrthoDB" id="3509362at2759"/>
<reference evidence="8 9" key="1">
    <citation type="submission" date="2019-04" db="EMBL/GenBank/DDBJ databases">
        <title>Friends and foes A comparative genomics study of 23 Aspergillus species from section Flavi.</title>
        <authorList>
            <consortium name="DOE Joint Genome Institute"/>
            <person name="Kjaerbolling I."/>
            <person name="Vesth T."/>
            <person name="Frisvad J.C."/>
            <person name="Nybo J.L."/>
            <person name="Theobald S."/>
            <person name="Kildgaard S."/>
            <person name="Isbrandt T."/>
            <person name="Kuo A."/>
            <person name="Sato A."/>
            <person name="Lyhne E.K."/>
            <person name="Kogle M.E."/>
            <person name="Wiebenga A."/>
            <person name="Kun R.S."/>
            <person name="Lubbers R.J."/>
            <person name="Makela M.R."/>
            <person name="Barry K."/>
            <person name="Chovatia M."/>
            <person name="Clum A."/>
            <person name="Daum C."/>
            <person name="Haridas S."/>
            <person name="He G."/>
            <person name="LaButti K."/>
            <person name="Lipzen A."/>
            <person name="Mondo S."/>
            <person name="Riley R."/>
            <person name="Salamov A."/>
            <person name="Simmons B.A."/>
            <person name="Magnuson J.K."/>
            <person name="Henrissat B."/>
            <person name="Mortensen U.H."/>
            <person name="Larsen T.O."/>
            <person name="Devries R.P."/>
            <person name="Grigoriev I.V."/>
            <person name="Machida M."/>
            <person name="Baker S.E."/>
            <person name="Andersen M.R."/>
        </authorList>
    </citation>
    <scope>NUCLEOTIDE SEQUENCE [LARGE SCALE GENOMIC DNA]</scope>
    <source>
        <strain evidence="8 9">CBS 151.66</strain>
    </source>
</reference>
<feature type="domain" description="Zn(2)-C6 fungal-type" evidence="7">
    <location>
        <begin position="35"/>
        <end position="63"/>
    </location>
</feature>
<evidence type="ECO:0000256" key="4">
    <source>
        <dbReference type="ARBA" id="ARBA00023163"/>
    </source>
</evidence>
<evidence type="ECO:0000313" key="8">
    <source>
        <dbReference type="EMBL" id="KAB8075312.1"/>
    </source>
</evidence>
<feature type="compositionally biased region" description="Polar residues" evidence="6">
    <location>
        <begin position="108"/>
        <end position="121"/>
    </location>
</feature>
<dbReference type="SUPFAM" id="SSF57701">
    <property type="entry name" value="Zn2/Cys6 DNA-binding domain"/>
    <property type="match status" value="1"/>
</dbReference>
<dbReference type="GO" id="GO:0000981">
    <property type="term" value="F:DNA-binding transcription factor activity, RNA polymerase II-specific"/>
    <property type="evidence" value="ECO:0007669"/>
    <property type="project" value="InterPro"/>
</dbReference>
<dbReference type="Proteomes" id="UP000326565">
    <property type="component" value="Unassembled WGS sequence"/>
</dbReference>
<dbReference type="GO" id="GO:0005634">
    <property type="term" value="C:nucleus"/>
    <property type="evidence" value="ECO:0007669"/>
    <property type="project" value="UniProtKB-SubCell"/>
</dbReference>
<dbReference type="GO" id="GO:0045944">
    <property type="term" value="P:positive regulation of transcription by RNA polymerase II"/>
    <property type="evidence" value="ECO:0007669"/>
    <property type="project" value="TreeGrafter"/>
</dbReference>
<protein>
    <submittedName>
        <fullName evidence="8">Fungal-specific transcription factor domain-containing protein</fullName>
    </submittedName>
</protein>
<dbReference type="SMART" id="SM00066">
    <property type="entry name" value="GAL4"/>
    <property type="match status" value="1"/>
</dbReference>
<name>A0A5N5X7P0_9EURO</name>
<feature type="compositionally biased region" description="Low complexity" evidence="6">
    <location>
        <begin position="93"/>
        <end position="107"/>
    </location>
</feature>
<evidence type="ECO:0000256" key="6">
    <source>
        <dbReference type="SAM" id="MobiDB-lite"/>
    </source>
</evidence>
<dbReference type="GO" id="GO:0000976">
    <property type="term" value="F:transcription cis-regulatory region binding"/>
    <property type="evidence" value="ECO:0007669"/>
    <property type="project" value="TreeGrafter"/>
</dbReference>
<feature type="region of interest" description="Disordered" evidence="6">
    <location>
        <begin position="1"/>
        <end position="31"/>
    </location>
</feature>
<dbReference type="CDD" id="cd00067">
    <property type="entry name" value="GAL4"/>
    <property type="match status" value="1"/>
</dbReference>
<dbReference type="PANTHER" id="PTHR37534">
    <property type="entry name" value="TRANSCRIPTIONAL ACTIVATOR PROTEIN UGA3"/>
    <property type="match status" value="1"/>
</dbReference>
<accession>A0A5N5X7P0</accession>
<dbReference type="AlphaFoldDB" id="A0A5N5X7P0"/>
<comment type="subcellular location">
    <subcellularLocation>
        <location evidence="1">Nucleus</location>
    </subcellularLocation>
</comment>
<proteinExistence type="predicted"/>
<keyword evidence="5" id="KW-0539">Nucleus</keyword>